<dbReference type="eggNOG" id="COG0331">
    <property type="taxonomic scope" value="Bacteria"/>
</dbReference>
<dbReference type="InterPro" id="IPR004410">
    <property type="entry name" value="Malonyl_CoA-ACP_transAc_FabD"/>
</dbReference>
<dbReference type="FunFam" id="3.30.70.250:FF:000001">
    <property type="entry name" value="Malonyl CoA-acyl carrier protein transacylase"/>
    <property type="match status" value="1"/>
</dbReference>
<organism evidence="9 10">
    <name type="scientific">Sutterella wadsworthensis 2_1_59BFAA</name>
    <dbReference type="NCBI Taxonomy" id="742823"/>
    <lineage>
        <taxon>Bacteria</taxon>
        <taxon>Pseudomonadati</taxon>
        <taxon>Pseudomonadota</taxon>
        <taxon>Betaproteobacteria</taxon>
        <taxon>Burkholderiales</taxon>
        <taxon>Sutterellaceae</taxon>
        <taxon>Sutterella</taxon>
    </lineage>
</organism>
<dbReference type="PANTHER" id="PTHR42681">
    <property type="entry name" value="MALONYL-COA-ACYL CARRIER PROTEIN TRANSACYLASE, MITOCHONDRIAL"/>
    <property type="match status" value="1"/>
</dbReference>
<sequence length="309" mass="31971">MRIAFVFPGQGSQSVGMLSGFADNETVAGVMARADEALGFSLTGLIAEGPAETLSLTVNTQPAMLASSVAFYEAWLAAGGRTPEMMAGHSLGEYSALCAAGAMSLETAVRLVRFRAEAMQSAVPVGVGGMAAVIGLADDDVEAAVAEARETGRVEAVNFNAPGQVVIAGEKAAVARAIECAKALGCRRAIELPVSAPFHSSLMQPAADKLAARLVETEIQVPAIPVIANIDVEVHETPDAIREALARQAAGAVQWVRTIERMKAAGITDIVECGPGKVLTGLLRRTAPEINGHNIFDAASLAAVLEKLN</sequence>
<dbReference type="RefSeq" id="WP_005433386.1">
    <property type="nucleotide sequence ID" value="NZ_JH815513.1"/>
</dbReference>
<comment type="catalytic activity">
    <reaction evidence="5 6">
        <text>holo-[ACP] + malonyl-CoA = malonyl-[ACP] + CoA</text>
        <dbReference type="Rhea" id="RHEA:41792"/>
        <dbReference type="Rhea" id="RHEA-COMP:9623"/>
        <dbReference type="Rhea" id="RHEA-COMP:9685"/>
        <dbReference type="ChEBI" id="CHEBI:57287"/>
        <dbReference type="ChEBI" id="CHEBI:57384"/>
        <dbReference type="ChEBI" id="CHEBI:64479"/>
        <dbReference type="ChEBI" id="CHEBI:78449"/>
        <dbReference type="EC" id="2.3.1.39"/>
    </reaction>
</comment>
<dbReference type="PATRIC" id="fig|742823.3.peg.279"/>
<dbReference type="Gene3D" id="3.40.366.10">
    <property type="entry name" value="Malonyl-Coenzyme A Acyl Carrier Protein, domain 2"/>
    <property type="match status" value="1"/>
</dbReference>
<feature type="active site" evidence="7">
    <location>
        <position position="90"/>
    </location>
</feature>
<name>K1JPG2_9BURK</name>
<evidence type="ECO:0000256" key="4">
    <source>
        <dbReference type="ARBA" id="ARBA00023315"/>
    </source>
</evidence>
<dbReference type="InterPro" id="IPR016036">
    <property type="entry name" value="Malonyl_transacylase_ACP-bd"/>
</dbReference>
<feature type="active site" evidence="7">
    <location>
        <position position="199"/>
    </location>
</feature>
<dbReference type="Proteomes" id="UP000005835">
    <property type="component" value="Unassembled WGS sequence"/>
</dbReference>
<evidence type="ECO:0000256" key="6">
    <source>
        <dbReference type="PIRNR" id="PIRNR000446"/>
    </source>
</evidence>
<gene>
    <name evidence="9" type="ORF">HMPREF9465_00287</name>
</gene>
<dbReference type="NCBIfam" id="TIGR00128">
    <property type="entry name" value="fabD"/>
    <property type="match status" value="1"/>
</dbReference>
<evidence type="ECO:0000256" key="2">
    <source>
        <dbReference type="ARBA" id="ARBA00018953"/>
    </source>
</evidence>
<dbReference type="Pfam" id="PF00698">
    <property type="entry name" value="Acyl_transf_1"/>
    <property type="match status" value="1"/>
</dbReference>
<dbReference type="SMART" id="SM00827">
    <property type="entry name" value="PKS_AT"/>
    <property type="match status" value="1"/>
</dbReference>
<keyword evidence="3 6" id="KW-0808">Transferase</keyword>
<dbReference type="EMBL" id="ADMG01000008">
    <property type="protein sequence ID" value="EKB32111.1"/>
    <property type="molecule type" value="Genomic_DNA"/>
</dbReference>
<dbReference type="PIRSF" id="PIRSF000446">
    <property type="entry name" value="Mct"/>
    <property type="match status" value="1"/>
</dbReference>
<evidence type="ECO:0000256" key="7">
    <source>
        <dbReference type="PIRSR" id="PIRSR000446-1"/>
    </source>
</evidence>
<comment type="similarity">
    <text evidence="6">Belongs to the fabD family.</text>
</comment>
<protein>
    <recommendedName>
        <fullName evidence="2 6">Malonyl CoA-acyl carrier protein transacylase</fullName>
        <ecNumber evidence="1 6">2.3.1.39</ecNumber>
    </recommendedName>
</protein>
<comment type="caution">
    <text evidence="9">The sequence shown here is derived from an EMBL/GenBank/DDBJ whole genome shotgun (WGS) entry which is preliminary data.</text>
</comment>
<dbReference type="STRING" id="742823.HMPREF9465_00287"/>
<dbReference type="InterPro" id="IPR016035">
    <property type="entry name" value="Acyl_Trfase/lysoPLipase"/>
</dbReference>
<dbReference type="InterPro" id="IPR001227">
    <property type="entry name" value="Ac_transferase_dom_sf"/>
</dbReference>
<feature type="domain" description="Malonyl-CoA:ACP transacylase (MAT)" evidence="8">
    <location>
        <begin position="6"/>
        <end position="304"/>
    </location>
</feature>
<accession>K1JPG2</accession>
<dbReference type="OrthoDB" id="9808564at2"/>
<dbReference type="Gene3D" id="3.30.70.250">
    <property type="entry name" value="Malonyl-CoA ACP transacylase, ACP-binding"/>
    <property type="match status" value="1"/>
</dbReference>
<dbReference type="InterPro" id="IPR014043">
    <property type="entry name" value="Acyl_transferase_dom"/>
</dbReference>
<dbReference type="EC" id="2.3.1.39" evidence="1 6"/>
<dbReference type="GO" id="GO:0006633">
    <property type="term" value="P:fatty acid biosynthetic process"/>
    <property type="evidence" value="ECO:0007669"/>
    <property type="project" value="TreeGrafter"/>
</dbReference>
<reference evidence="9 10" key="1">
    <citation type="submission" date="2012-05" db="EMBL/GenBank/DDBJ databases">
        <title>The Genome Sequence of Sutterella wadsworthensis 2_1_59BFAA.</title>
        <authorList>
            <consortium name="The Broad Institute Genome Sequencing Platform"/>
            <person name="Earl A."/>
            <person name="Ward D."/>
            <person name="Feldgarden M."/>
            <person name="Gevers D."/>
            <person name="Daigneault M."/>
            <person name="Strauss J."/>
            <person name="Allen-Vercoe E."/>
            <person name="Walker B."/>
            <person name="Young S.K."/>
            <person name="Zeng Q."/>
            <person name="Gargeya S."/>
            <person name="Fitzgerald M."/>
            <person name="Haas B."/>
            <person name="Abouelleil A."/>
            <person name="Alvarado L."/>
            <person name="Arachchi H.M."/>
            <person name="Berlin A.M."/>
            <person name="Chapman S.B."/>
            <person name="Goldberg J."/>
            <person name="Griggs A."/>
            <person name="Gujja S."/>
            <person name="Hansen M."/>
            <person name="Howarth C."/>
            <person name="Imamovic A."/>
            <person name="Larimer J."/>
            <person name="McCowen C."/>
            <person name="Montmayeur A."/>
            <person name="Murphy C."/>
            <person name="Neiman D."/>
            <person name="Pearson M."/>
            <person name="Priest M."/>
            <person name="Roberts A."/>
            <person name="Saif S."/>
            <person name="Shea T."/>
            <person name="Sisk P."/>
            <person name="Sykes S."/>
            <person name="Wortman J."/>
            <person name="Nusbaum C."/>
            <person name="Birren B."/>
        </authorList>
    </citation>
    <scope>NUCLEOTIDE SEQUENCE [LARGE SCALE GENOMIC DNA]</scope>
    <source>
        <strain evidence="9 10">2_1_59BFAA</strain>
    </source>
</reference>
<dbReference type="InterPro" id="IPR050858">
    <property type="entry name" value="Mal-CoA-ACP_Trans/PKS_FabD"/>
</dbReference>
<keyword evidence="4 6" id="KW-0012">Acyltransferase</keyword>
<evidence type="ECO:0000259" key="8">
    <source>
        <dbReference type="SMART" id="SM00827"/>
    </source>
</evidence>
<evidence type="ECO:0000256" key="5">
    <source>
        <dbReference type="ARBA" id="ARBA00048462"/>
    </source>
</evidence>
<dbReference type="GO" id="GO:0004314">
    <property type="term" value="F:[acyl-carrier-protein] S-malonyltransferase activity"/>
    <property type="evidence" value="ECO:0007669"/>
    <property type="project" value="UniProtKB-EC"/>
</dbReference>
<evidence type="ECO:0000256" key="3">
    <source>
        <dbReference type="ARBA" id="ARBA00022679"/>
    </source>
</evidence>
<dbReference type="AlphaFoldDB" id="K1JPG2"/>
<dbReference type="PANTHER" id="PTHR42681:SF1">
    <property type="entry name" value="MALONYL-COA-ACYL CARRIER PROTEIN TRANSACYLASE, MITOCHONDRIAL"/>
    <property type="match status" value="1"/>
</dbReference>
<dbReference type="HOGENOM" id="CLU_030558_0_1_4"/>
<evidence type="ECO:0000313" key="10">
    <source>
        <dbReference type="Proteomes" id="UP000005835"/>
    </source>
</evidence>
<dbReference type="InterPro" id="IPR024925">
    <property type="entry name" value="Malonyl_CoA-ACP_transAc"/>
</dbReference>
<proteinExistence type="inferred from homology"/>
<dbReference type="SUPFAM" id="SSF55048">
    <property type="entry name" value="Probable ACP-binding domain of malonyl-CoA ACP transacylase"/>
    <property type="match status" value="1"/>
</dbReference>
<evidence type="ECO:0000313" key="9">
    <source>
        <dbReference type="EMBL" id="EKB32111.1"/>
    </source>
</evidence>
<evidence type="ECO:0000256" key="1">
    <source>
        <dbReference type="ARBA" id="ARBA00013258"/>
    </source>
</evidence>
<keyword evidence="10" id="KW-1185">Reference proteome</keyword>
<dbReference type="GO" id="GO:0005829">
    <property type="term" value="C:cytosol"/>
    <property type="evidence" value="ECO:0007669"/>
    <property type="project" value="TreeGrafter"/>
</dbReference>
<dbReference type="SUPFAM" id="SSF52151">
    <property type="entry name" value="FabD/lysophospholipase-like"/>
    <property type="match status" value="1"/>
</dbReference>